<comment type="caution">
    <text evidence="2">The sequence shown here is derived from an EMBL/GenBank/DDBJ whole genome shotgun (WGS) entry which is preliminary data.</text>
</comment>
<protein>
    <submittedName>
        <fullName evidence="2">Acetyl-coenzyme A synthetase</fullName>
        <ecNumber evidence="2">6.2.1.1</ecNumber>
    </submittedName>
</protein>
<accession>A0ABT3BIT8</accession>
<organism evidence="2 3">
    <name type="scientific">Roseobacter sinensis</name>
    <dbReference type="NCBI Taxonomy" id="2931391"/>
    <lineage>
        <taxon>Bacteria</taxon>
        <taxon>Pseudomonadati</taxon>
        <taxon>Pseudomonadota</taxon>
        <taxon>Alphaproteobacteria</taxon>
        <taxon>Rhodobacterales</taxon>
        <taxon>Roseobacteraceae</taxon>
        <taxon>Roseobacter</taxon>
    </lineage>
</organism>
<evidence type="ECO:0000313" key="3">
    <source>
        <dbReference type="Proteomes" id="UP001208690"/>
    </source>
</evidence>
<dbReference type="InterPro" id="IPR032387">
    <property type="entry name" value="ACAS_N"/>
</dbReference>
<gene>
    <name evidence="2" type="ORF">MUB52_18790</name>
</gene>
<keyword evidence="3" id="KW-1185">Reference proteome</keyword>
<evidence type="ECO:0000259" key="1">
    <source>
        <dbReference type="Pfam" id="PF16177"/>
    </source>
</evidence>
<feature type="non-terminal residue" evidence="2">
    <location>
        <position position="76"/>
    </location>
</feature>
<evidence type="ECO:0000313" key="2">
    <source>
        <dbReference type="EMBL" id="MCV3273484.1"/>
    </source>
</evidence>
<dbReference type="Gene3D" id="3.40.50.12780">
    <property type="entry name" value="N-terminal domain of ligase-like"/>
    <property type="match status" value="1"/>
</dbReference>
<dbReference type="GO" id="GO:0003987">
    <property type="term" value="F:acetate-CoA ligase activity"/>
    <property type="evidence" value="ECO:0007669"/>
    <property type="project" value="UniProtKB-EC"/>
</dbReference>
<dbReference type="Proteomes" id="UP001208690">
    <property type="component" value="Unassembled WGS sequence"/>
</dbReference>
<reference evidence="2 3" key="1">
    <citation type="submission" date="2022-04" db="EMBL/GenBank/DDBJ databases">
        <title>Roseobacter sp. WL0113 is a bacterium isolated from neritic sediment.</title>
        <authorList>
            <person name="Wang L."/>
            <person name="He W."/>
            <person name="Zhang D.-F."/>
        </authorList>
    </citation>
    <scope>NUCLEOTIDE SEQUENCE [LARGE SCALE GENOMIC DNA]</scope>
    <source>
        <strain evidence="2 3">WL0113</strain>
    </source>
</reference>
<name>A0ABT3BIT8_9RHOB</name>
<dbReference type="Pfam" id="PF16177">
    <property type="entry name" value="ACAS_N"/>
    <property type="match status" value="1"/>
</dbReference>
<dbReference type="EC" id="6.2.1.1" evidence="2"/>
<dbReference type="EMBL" id="JALIEB010000015">
    <property type="protein sequence ID" value="MCV3273484.1"/>
    <property type="molecule type" value="Genomic_DNA"/>
</dbReference>
<dbReference type="RefSeq" id="WP_318527443.1">
    <property type="nucleotide sequence ID" value="NZ_JALIEB010000015.1"/>
</dbReference>
<sequence length="76" mass="8506">MSDTVKAAKTYPPSTEMRANAHVDAETYAQMYESSITDPDGFWGVHGCRLGWMKPFSRVRDVDFSLGGVSINWFAD</sequence>
<feature type="domain" description="Acetyl-coenzyme A synthetase N-terminal" evidence="1">
    <location>
        <begin position="28"/>
        <end position="76"/>
    </location>
</feature>
<proteinExistence type="predicted"/>
<keyword evidence="2" id="KW-0436">Ligase</keyword>
<dbReference type="InterPro" id="IPR042099">
    <property type="entry name" value="ANL_N_sf"/>
</dbReference>